<feature type="domain" description="Enoyl reductase (ER)" evidence="1">
    <location>
        <begin position="12"/>
        <end position="342"/>
    </location>
</feature>
<evidence type="ECO:0000313" key="3">
    <source>
        <dbReference type="Proteomes" id="UP001383192"/>
    </source>
</evidence>
<proteinExistence type="predicted"/>
<dbReference type="PANTHER" id="PTHR45348">
    <property type="entry name" value="HYPOTHETICAL OXIDOREDUCTASE (EUROFUNG)"/>
    <property type="match status" value="1"/>
</dbReference>
<dbReference type="Proteomes" id="UP001383192">
    <property type="component" value="Unassembled WGS sequence"/>
</dbReference>
<dbReference type="SMART" id="SM00829">
    <property type="entry name" value="PKS_ER"/>
    <property type="match status" value="1"/>
</dbReference>
<accession>A0AAW0CQ66</accession>
<dbReference type="Gene3D" id="3.90.180.10">
    <property type="entry name" value="Medium-chain alcohol dehydrogenases, catalytic domain"/>
    <property type="match status" value="1"/>
</dbReference>
<name>A0AAW0CQ66_9AGAR</name>
<dbReference type="AlphaFoldDB" id="A0AAW0CQ66"/>
<keyword evidence="3" id="KW-1185">Reference proteome</keyword>
<dbReference type="SUPFAM" id="SSF51735">
    <property type="entry name" value="NAD(P)-binding Rossmann-fold domains"/>
    <property type="match status" value="1"/>
</dbReference>
<reference evidence="2 3" key="1">
    <citation type="submission" date="2024-01" db="EMBL/GenBank/DDBJ databases">
        <title>A draft genome for a cacao thread blight-causing isolate of Paramarasmius palmivorus.</title>
        <authorList>
            <person name="Baruah I.K."/>
            <person name="Bukari Y."/>
            <person name="Amoako-Attah I."/>
            <person name="Meinhardt L.W."/>
            <person name="Bailey B.A."/>
            <person name="Cohen S.P."/>
        </authorList>
    </citation>
    <scope>NUCLEOTIDE SEQUENCE [LARGE SCALE GENOMIC DNA]</scope>
    <source>
        <strain evidence="2 3">GH-12</strain>
    </source>
</reference>
<dbReference type="EMBL" id="JAYKXP010000037">
    <property type="protein sequence ID" value="KAK7040257.1"/>
    <property type="molecule type" value="Genomic_DNA"/>
</dbReference>
<comment type="caution">
    <text evidence="2">The sequence shown here is derived from an EMBL/GenBank/DDBJ whole genome shotgun (WGS) entry which is preliminary data.</text>
</comment>
<dbReference type="PANTHER" id="PTHR45348:SF2">
    <property type="entry name" value="ZINC-TYPE ALCOHOL DEHYDROGENASE-LIKE PROTEIN C2E1P3.01"/>
    <property type="match status" value="1"/>
</dbReference>
<gene>
    <name evidence="2" type="ORF">VNI00_009723</name>
</gene>
<dbReference type="Pfam" id="PF00107">
    <property type="entry name" value="ADH_zinc_N"/>
    <property type="match status" value="1"/>
</dbReference>
<evidence type="ECO:0000313" key="2">
    <source>
        <dbReference type="EMBL" id="KAK7040257.1"/>
    </source>
</evidence>
<dbReference type="InterPro" id="IPR013149">
    <property type="entry name" value="ADH-like_C"/>
</dbReference>
<dbReference type="InterPro" id="IPR036291">
    <property type="entry name" value="NAD(P)-bd_dom_sf"/>
</dbReference>
<dbReference type="SUPFAM" id="SSF50129">
    <property type="entry name" value="GroES-like"/>
    <property type="match status" value="1"/>
</dbReference>
<dbReference type="GO" id="GO:0016651">
    <property type="term" value="F:oxidoreductase activity, acting on NAD(P)H"/>
    <property type="evidence" value="ECO:0007669"/>
    <property type="project" value="InterPro"/>
</dbReference>
<dbReference type="InterPro" id="IPR047122">
    <property type="entry name" value="Trans-enoyl_RdTase-like"/>
</dbReference>
<evidence type="ECO:0000259" key="1">
    <source>
        <dbReference type="SMART" id="SM00829"/>
    </source>
</evidence>
<dbReference type="InterPro" id="IPR013154">
    <property type="entry name" value="ADH-like_N"/>
</dbReference>
<protein>
    <recommendedName>
        <fullName evidence="1">Enoyl reductase (ER) domain-containing protein</fullName>
    </recommendedName>
</protein>
<dbReference type="InterPro" id="IPR011032">
    <property type="entry name" value="GroES-like_sf"/>
</dbReference>
<dbReference type="CDD" id="cd08249">
    <property type="entry name" value="enoyl_reductase_like"/>
    <property type="match status" value="1"/>
</dbReference>
<dbReference type="InterPro" id="IPR020843">
    <property type="entry name" value="ER"/>
</dbReference>
<dbReference type="Gene3D" id="3.40.50.720">
    <property type="entry name" value="NAD(P)-binding Rossmann-like Domain"/>
    <property type="match status" value="1"/>
</dbReference>
<sequence length="346" mass="37303">MPVQKALFLERKSSDFVVGTREIPKPGPNELLVKVQAAGLNPVDYKIQKTGLYIQEYPTVLGSDIAGDIEELGDGVDASKWPKGTRVFFQGWVAPNNAGFQQYTLIAADLVSKIPHHLSYSQAASIPVAFNCVGYGLLAPVPIGAGLNPNLDKDVKHTGQSVLVIGGNTAVGQYAIQYLKKVLDFTFVVAYASNSQAELLRTLGATHVIDRHQVSLGNLPNAFLEITSNARPPIVFDAFGAPEGQQAGYSLLADNGTLCTVNQEQVQNKVEGKRAFGVVGSVHLTPEHRQFGLKWVKEVERLVSEGVIVPTRVEELPNGLAGIINGLERLQTNKTDGCKLIALPQD</sequence>
<organism evidence="2 3">
    <name type="scientific">Paramarasmius palmivorus</name>
    <dbReference type="NCBI Taxonomy" id="297713"/>
    <lineage>
        <taxon>Eukaryota</taxon>
        <taxon>Fungi</taxon>
        <taxon>Dikarya</taxon>
        <taxon>Basidiomycota</taxon>
        <taxon>Agaricomycotina</taxon>
        <taxon>Agaricomycetes</taxon>
        <taxon>Agaricomycetidae</taxon>
        <taxon>Agaricales</taxon>
        <taxon>Marasmiineae</taxon>
        <taxon>Marasmiaceae</taxon>
        <taxon>Paramarasmius</taxon>
    </lineage>
</organism>
<dbReference type="Pfam" id="PF08240">
    <property type="entry name" value="ADH_N"/>
    <property type="match status" value="1"/>
</dbReference>